<protein>
    <recommendedName>
        <fullName evidence="1">DNA-directed DNA polymerase</fullName>
        <ecNumber evidence="1">2.7.7.7</ecNumber>
    </recommendedName>
</protein>
<keyword evidence="8" id="KW-1185">Reference proteome</keyword>
<evidence type="ECO:0000256" key="2">
    <source>
        <dbReference type="ARBA" id="ARBA00025483"/>
    </source>
</evidence>
<organism evidence="7 8">
    <name type="scientific">Gemmobacter megaterium</name>
    <dbReference type="NCBI Taxonomy" id="1086013"/>
    <lineage>
        <taxon>Bacteria</taxon>
        <taxon>Pseudomonadati</taxon>
        <taxon>Pseudomonadota</taxon>
        <taxon>Alphaproteobacteria</taxon>
        <taxon>Rhodobacterales</taxon>
        <taxon>Paracoccaceae</taxon>
        <taxon>Gemmobacter</taxon>
    </lineage>
</organism>
<dbReference type="GO" id="GO:0003677">
    <property type="term" value="F:DNA binding"/>
    <property type="evidence" value="ECO:0007669"/>
    <property type="project" value="InterPro"/>
</dbReference>
<dbReference type="CDD" id="cd06127">
    <property type="entry name" value="DEDDh"/>
    <property type="match status" value="1"/>
</dbReference>
<dbReference type="EC" id="2.7.7.7" evidence="1"/>
<dbReference type="Gene3D" id="3.30.420.10">
    <property type="entry name" value="Ribonuclease H-like superfamily/Ribonuclease H"/>
    <property type="match status" value="1"/>
</dbReference>
<evidence type="ECO:0000313" key="7">
    <source>
        <dbReference type="EMBL" id="SIS52861.1"/>
    </source>
</evidence>
<dbReference type="STRING" id="1086013.SAMN05421774_10155"/>
<dbReference type="InterPro" id="IPR012337">
    <property type="entry name" value="RNaseH-like_sf"/>
</dbReference>
<keyword evidence="5" id="KW-1133">Transmembrane helix</keyword>
<gene>
    <name evidence="7" type="ORF">SAMN05421774_10155</name>
</gene>
<dbReference type="RefSeq" id="WP_076527571.1">
    <property type="nucleotide sequence ID" value="NZ_BMEH01000001.1"/>
</dbReference>
<reference evidence="7 8" key="1">
    <citation type="submission" date="2017-01" db="EMBL/GenBank/DDBJ databases">
        <authorList>
            <person name="Mah S.A."/>
            <person name="Swanson W.J."/>
            <person name="Moy G.W."/>
            <person name="Vacquier V.D."/>
        </authorList>
    </citation>
    <scope>NUCLEOTIDE SEQUENCE [LARGE SCALE GENOMIC DNA]</scope>
    <source>
        <strain evidence="7 8">DSM 26375</strain>
    </source>
</reference>
<evidence type="ECO:0000259" key="6">
    <source>
        <dbReference type="SMART" id="SM00479"/>
    </source>
</evidence>
<dbReference type="InterPro" id="IPR036397">
    <property type="entry name" value="RNaseH_sf"/>
</dbReference>
<accession>A0A1N7JUA9</accession>
<dbReference type="Gene3D" id="3.30.450.20">
    <property type="entry name" value="PAS domain"/>
    <property type="match status" value="1"/>
</dbReference>
<dbReference type="GO" id="GO:0008408">
    <property type="term" value="F:3'-5' exonuclease activity"/>
    <property type="evidence" value="ECO:0007669"/>
    <property type="project" value="TreeGrafter"/>
</dbReference>
<evidence type="ECO:0000256" key="3">
    <source>
        <dbReference type="ARBA" id="ARBA00026073"/>
    </source>
</evidence>
<sequence>MLDRLSLRLRIFLFFAVLAFGGVAALVAGLWLGYRRLGSPDTLDAFVQGGVVAGFVLVGIVVWVWLLFDLHVARAIERLAGSIRSRSHADAGSDLDRQTARYLGDLAPAVGAALTKLSETRNALAESVARETTRLAGEKARLETLLSDVPAGVLLCSAGHQLVFYNGLAQDLLGGATGAPGLDRSLFDYLRDGPVRHAYDRLRDTGDAEAASDLLCATTGPMPRLLAARMRLLHSPEQMAPGYVITLRDVTADLAAHAKREALLAEVFDRVRRPAANLQTVMGVLAEDSGADPGGRLDRAMRAEVAQLTRAITELGARYDEGRSDWALLSMTRASDLLDSLRARLEGAGLSVIGQAAELLLRCNGFEMVVLVAELARRVAAHAGTTTLRLDIAEDGPGALILLGWDGPALPVGTLDQWLEGPLEPGLADLSGRAVLQTHATECWPEGTTGQPRLCLPIRQARRAGRRPAPVARAVVYDFDLLSRERSAPVADMPLEQLTYVVFDTETTGLLPQQGDEIVQIAAVRLVNGRRLEGEVFDTLVNPGRPIPAGSTDVHGITDAMVASADGVTEVLPRFHRFAAGSVLVAHNAPFDMTFLRRRETELGLRFDNPILDTVLLSAVIWGQSEVHSLDALTHRLGITIPEEARHTAIGDTMATAEAFLRLLPMLQARGLTTYGAVLAEVRRHGRLLKDANLTG</sequence>
<proteinExistence type="predicted"/>
<dbReference type="InterPro" id="IPR013520">
    <property type="entry name" value="Ribonucl_H"/>
</dbReference>
<dbReference type="AlphaFoldDB" id="A0A1N7JUA9"/>
<dbReference type="InterPro" id="IPR006054">
    <property type="entry name" value="DnaQ"/>
</dbReference>
<evidence type="ECO:0000313" key="8">
    <source>
        <dbReference type="Proteomes" id="UP000186141"/>
    </source>
</evidence>
<evidence type="ECO:0000256" key="4">
    <source>
        <dbReference type="ARBA" id="ARBA00049244"/>
    </source>
</evidence>
<feature type="domain" description="Exonuclease" evidence="6">
    <location>
        <begin position="499"/>
        <end position="669"/>
    </location>
</feature>
<comment type="function">
    <text evidence="2">DNA polymerase III is a complex, multichain enzyme responsible for most of the replicative synthesis in bacteria. The epsilon subunit contain the editing function and is a proofreading 3'-5' exonuclease.</text>
</comment>
<dbReference type="PANTHER" id="PTHR30231">
    <property type="entry name" value="DNA POLYMERASE III SUBUNIT EPSILON"/>
    <property type="match status" value="1"/>
</dbReference>
<keyword evidence="5" id="KW-0472">Membrane</keyword>
<comment type="subunit">
    <text evidence="3">DNA polymerase III contains a core (composed of alpha, epsilon and theta chains) that associates with a tau subunit. This core dimerizes to form the POLIII' complex. PolIII' associates with the gamma complex (composed of gamma, delta, delta', psi and chi chains) and with the beta chain to form the complete DNA polymerase III complex.</text>
</comment>
<name>A0A1N7JUA9_9RHOB</name>
<dbReference type="GO" id="GO:0005829">
    <property type="term" value="C:cytosol"/>
    <property type="evidence" value="ECO:0007669"/>
    <property type="project" value="TreeGrafter"/>
</dbReference>
<dbReference type="InterPro" id="IPR035965">
    <property type="entry name" value="PAS-like_dom_sf"/>
</dbReference>
<dbReference type="PANTHER" id="PTHR30231:SF41">
    <property type="entry name" value="DNA POLYMERASE III SUBUNIT EPSILON"/>
    <property type="match status" value="1"/>
</dbReference>
<dbReference type="NCBIfam" id="TIGR00573">
    <property type="entry name" value="dnaq"/>
    <property type="match status" value="1"/>
</dbReference>
<dbReference type="OrthoDB" id="9804290at2"/>
<dbReference type="Pfam" id="PF00929">
    <property type="entry name" value="RNase_T"/>
    <property type="match status" value="1"/>
</dbReference>
<dbReference type="SMART" id="SM00479">
    <property type="entry name" value="EXOIII"/>
    <property type="match status" value="1"/>
</dbReference>
<dbReference type="SUPFAM" id="SSF55785">
    <property type="entry name" value="PYP-like sensor domain (PAS domain)"/>
    <property type="match status" value="1"/>
</dbReference>
<feature type="transmembrane region" description="Helical" evidence="5">
    <location>
        <begin position="12"/>
        <end position="34"/>
    </location>
</feature>
<evidence type="ECO:0000256" key="1">
    <source>
        <dbReference type="ARBA" id="ARBA00012417"/>
    </source>
</evidence>
<evidence type="ECO:0000256" key="5">
    <source>
        <dbReference type="SAM" id="Phobius"/>
    </source>
</evidence>
<dbReference type="GO" id="GO:0003887">
    <property type="term" value="F:DNA-directed DNA polymerase activity"/>
    <property type="evidence" value="ECO:0007669"/>
    <property type="project" value="UniProtKB-EC"/>
</dbReference>
<dbReference type="SUPFAM" id="SSF53098">
    <property type="entry name" value="Ribonuclease H-like"/>
    <property type="match status" value="1"/>
</dbReference>
<dbReference type="FunFam" id="3.30.420.10:FF:000045">
    <property type="entry name" value="3'-5' exonuclease DinG"/>
    <property type="match status" value="1"/>
</dbReference>
<dbReference type="Proteomes" id="UP000186141">
    <property type="component" value="Unassembled WGS sequence"/>
</dbReference>
<comment type="catalytic activity">
    <reaction evidence="4">
        <text>DNA(n) + a 2'-deoxyribonucleoside 5'-triphosphate = DNA(n+1) + diphosphate</text>
        <dbReference type="Rhea" id="RHEA:22508"/>
        <dbReference type="Rhea" id="RHEA-COMP:17339"/>
        <dbReference type="Rhea" id="RHEA-COMP:17340"/>
        <dbReference type="ChEBI" id="CHEBI:33019"/>
        <dbReference type="ChEBI" id="CHEBI:61560"/>
        <dbReference type="ChEBI" id="CHEBI:173112"/>
        <dbReference type="EC" id="2.7.7.7"/>
    </reaction>
</comment>
<dbReference type="GO" id="GO:0045004">
    <property type="term" value="P:DNA replication proofreading"/>
    <property type="evidence" value="ECO:0007669"/>
    <property type="project" value="TreeGrafter"/>
</dbReference>
<feature type="transmembrane region" description="Helical" evidence="5">
    <location>
        <begin position="46"/>
        <end position="68"/>
    </location>
</feature>
<keyword evidence="5" id="KW-0812">Transmembrane</keyword>
<dbReference type="EMBL" id="FTOT01000001">
    <property type="protein sequence ID" value="SIS52861.1"/>
    <property type="molecule type" value="Genomic_DNA"/>
</dbReference>